<dbReference type="Pfam" id="PF07791">
    <property type="entry name" value="Imm11"/>
    <property type="match status" value="1"/>
</dbReference>
<gene>
    <name evidence="2" type="ORF">FYJ34_07710</name>
</gene>
<dbReference type="Proteomes" id="UP000434409">
    <property type="component" value="Unassembled WGS sequence"/>
</dbReference>
<accession>A0A6N7V0L4</accession>
<keyword evidence="3" id="KW-1185">Reference proteome</keyword>
<dbReference type="EMBL" id="VULY01000018">
    <property type="protein sequence ID" value="MSR94145.1"/>
    <property type="molecule type" value="Genomic_DNA"/>
</dbReference>
<organism evidence="2 3">
    <name type="scientific">Suipraeoptans intestinalis</name>
    <dbReference type="NCBI Taxonomy" id="2606628"/>
    <lineage>
        <taxon>Bacteria</taxon>
        <taxon>Bacillati</taxon>
        <taxon>Bacillota</taxon>
        <taxon>Clostridia</taxon>
        <taxon>Lachnospirales</taxon>
        <taxon>Lachnospiraceae</taxon>
        <taxon>Suipraeoptans</taxon>
    </lineage>
</organism>
<proteinExistence type="predicted"/>
<dbReference type="GO" id="GO:0016853">
    <property type="term" value="F:isomerase activity"/>
    <property type="evidence" value="ECO:0007669"/>
    <property type="project" value="UniProtKB-KW"/>
</dbReference>
<name>A0A6N7V0L4_9FIRM</name>
<feature type="domain" description="Immunity MXAN-0049 protein" evidence="1">
    <location>
        <begin position="35"/>
        <end position="186"/>
    </location>
</feature>
<reference evidence="2 3" key="1">
    <citation type="submission" date="2019-08" db="EMBL/GenBank/DDBJ databases">
        <title>In-depth cultivation of the pig gut microbiome towards novel bacterial diversity and tailored functional studies.</title>
        <authorList>
            <person name="Wylensek D."/>
            <person name="Hitch T.C.A."/>
            <person name="Clavel T."/>
        </authorList>
    </citation>
    <scope>NUCLEOTIDE SEQUENCE [LARGE SCALE GENOMIC DNA]</scope>
    <source>
        <strain evidence="2 3">68-1-5</strain>
    </source>
</reference>
<sequence>MKYYKLSYDYENDDHYVNCDVGVIRDIDEYSVSNGNYIKDWSEVRFKYNSEDGSVLSDYIANLYRWLIVSKKFKELVEEAVKENVIQYLSVNLFDTKNSVENTEYKIANLLDIVDALDLEHSKYDVFELDGEKIISVEKYALKEEMVQGHDIFRLKDDTIPIFISERIKDVIENNSLTGFALIEVEVH</sequence>
<keyword evidence="2" id="KW-0413">Isomerase</keyword>
<dbReference type="InterPro" id="IPR012433">
    <property type="entry name" value="Imm11"/>
</dbReference>
<comment type="caution">
    <text evidence="2">The sequence shown here is derived from an EMBL/GenBank/DDBJ whole genome shotgun (WGS) entry which is preliminary data.</text>
</comment>
<evidence type="ECO:0000259" key="1">
    <source>
        <dbReference type="Pfam" id="PF07791"/>
    </source>
</evidence>
<dbReference type="AlphaFoldDB" id="A0A6N7V0L4"/>
<evidence type="ECO:0000313" key="3">
    <source>
        <dbReference type="Proteomes" id="UP000434409"/>
    </source>
</evidence>
<evidence type="ECO:0000313" key="2">
    <source>
        <dbReference type="EMBL" id="MSR94145.1"/>
    </source>
</evidence>
<protein>
    <submittedName>
        <fullName evidence="2">Maleate cis-trans isomerase</fullName>
    </submittedName>
</protein>
<dbReference type="RefSeq" id="WP_154477582.1">
    <property type="nucleotide sequence ID" value="NZ_VULY01000018.1"/>
</dbReference>